<evidence type="ECO:0000256" key="2">
    <source>
        <dbReference type="ARBA" id="ARBA00022723"/>
    </source>
</evidence>
<name>A0A1I0ZRN1_9BACI</name>
<dbReference type="EMBL" id="FOJW01000012">
    <property type="protein sequence ID" value="SFB27100.1"/>
    <property type="molecule type" value="Genomic_DNA"/>
</dbReference>
<dbReference type="InterPro" id="IPR006879">
    <property type="entry name" value="YdjC-like"/>
</dbReference>
<protein>
    <recommendedName>
        <fullName evidence="8">Carbohydrate deacetylase</fullName>
    </recommendedName>
</protein>
<evidence type="ECO:0000256" key="4">
    <source>
        <dbReference type="ARBA" id="ARBA00022842"/>
    </source>
</evidence>
<dbReference type="Gene3D" id="3.20.20.370">
    <property type="entry name" value="Glycoside hydrolase/deacetylase"/>
    <property type="match status" value="1"/>
</dbReference>
<gene>
    <name evidence="6" type="ORF">SAMN04488072_11288</name>
</gene>
<reference evidence="6 7" key="1">
    <citation type="submission" date="2016-10" db="EMBL/GenBank/DDBJ databases">
        <authorList>
            <person name="de Groot N.N."/>
        </authorList>
    </citation>
    <scope>NUCLEOTIDE SEQUENCE [LARGE SCALE GENOMIC DNA]</scope>
    <source>
        <strain evidence="6 7">CGMCC 1.3702</strain>
    </source>
</reference>
<comment type="cofactor">
    <cofactor evidence="1">
        <name>Mg(2+)</name>
        <dbReference type="ChEBI" id="CHEBI:18420"/>
    </cofactor>
</comment>
<organism evidence="6 7">
    <name type="scientific">Lentibacillus halodurans</name>
    <dbReference type="NCBI Taxonomy" id="237679"/>
    <lineage>
        <taxon>Bacteria</taxon>
        <taxon>Bacillati</taxon>
        <taxon>Bacillota</taxon>
        <taxon>Bacilli</taxon>
        <taxon>Bacillales</taxon>
        <taxon>Bacillaceae</taxon>
        <taxon>Lentibacillus</taxon>
    </lineage>
</organism>
<dbReference type="RefSeq" id="WP_090239767.1">
    <property type="nucleotide sequence ID" value="NZ_FOJW01000012.1"/>
</dbReference>
<sequence>MKVLFNADDFGLTKGVTDGIIEVHRNGVVGAATMIMNGHAVNYAVNQALKNPPLRLGVHLVLTSGRPICSHVPGLVDQDGYFRYKNTFREMEPPHVEEVEKEWRAQIEAFLETGLTLHHLDSHHHIHGWEPLKEIVVKLARDYNVPVRYMESLKEFPDILLTESLWSGFYGKGVNANIFDKLKGLNAASVEVMTHPAYIDDLQSMSSYLDKREEERKILCEISPPDWAEMM</sequence>
<keyword evidence="5" id="KW-0119">Carbohydrate metabolism</keyword>
<dbReference type="GO" id="GO:0005975">
    <property type="term" value="P:carbohydrate metabolic process"/>
    <property type="evidence" value="ECO:0007669"/>
    <property type="project" value="InterPro"/>
</dbReference>
<dbReference type="Pfam" id="PF04794">
    <property type="entry name" value="YdjC"/>
    <property type="match status" value="1"/>
</dbReference>
<dbReference type="PANTHER" id="PTHR31609">
    <property type="entry name" value="YDJC DEACETYLASE FAMILY MEMBER"/>
    <property type="match status" value="1"/>
</dbReference>
<keyword evidence="3" id="KW-0378">Hydrolase</keyword>
<dbReference type="SUPFAM" id="SSF88713">
    <property type="entry name" value="Glycoside hydrolase/deacetylase"/>
    <property type="match status" value="1"/>
</dbReference>
<proteinExistence type="predicted"/>
<keyword evidence="4" id="KW-0460">Magnesium</keyword>
<accession>A0A1I0ZRN1</accession>
<evidence type="ECO:0008006" key="8">
    <source>
        <dbReference type="Google" id="ProtNLM"/>
    </source>
</evidence>
<evidence type="ECO:0000256" key="1">
    <source>
        <dbReference type="ARBA" id="ARBA00001946"/>
    </source>
</evidence>
<evidence type="ECO:0000256" key="5">
    <source>
        <dbReference type="ARBA" id="ARBA00023277"/>
    </source>
</evidence>
<keyword evidence="2" id="KW-0479">Metal-binding</keyword>
<dbReference type="Proteomes" id="UP000198642">
    <property type="component" value="Unassembled WGS sequence"/>
</dbReference>
<dbReference type="GO" id="GO:0019213">
    <property type="term" value="F:deacetylase activity"/>
    <property type="evidence" value="ECO:0007669"/>
    <property type="project" value="TreeGrafter"/>
</dbReference>
<dbReference type="STRING" id="237679.SAMN04488072_11288"/>
<keyword evidence="7" id="KW-1185">Reference proteome</keyword>
<dbReference type="InterPro" id="IPR011330">
    <property type="entry name" value="Glyco_hydro/deAcase_b/a-brl"/>
</dbReference>
<dbReference type="AlphaFoldDB" id="A0A1I0ZRN1"/>
<evidence type="ECO:0000313" key="7">
    <source>
        <dbReference type="Proteomes" id="UP000198642"/>
    </source>
</evidence>
<dbReference type="GO" id="GO:0016787">
    <property type="term" value="F:hydrolase activity"/>
    <property type="evidence" value="ECO:0007669"/>
    <property type="project" value="UniProtKB-KW"/>
</dbReference>
<evidence type="ECO:0000256" key="3">
    <source>
        <dbReference type="ARBA" id="ARBA00022801"/>
    </source>
</evidence>
<dbReference type="PANTHER" id="PTHR31609:SF1">
    <property type="entry name" value="CARBOHYDRATE DEACETYLASE"/>
    <property type="match status" value="1"/>
</dbReference>
<dbReference type="GO" id="GO:0046872">
    <property type="term" value="F:metal ion binding"/>
    <property type="evidence" value="ECO:0007669"/>
    <property type="project" value="UniProtKB-KW"/>
</dbReference>
<dbReference type="OrthoDB" id="9774177at2"/>
<evidence type="ECO:0000313" key="6">
    <source>
        <dbReference type="EMBL" id="SFB27100.1"/>
    </source>
</evidence>